<dbReference type="EMBL" id="AGBA01000005">
    <property type="protein sequence ID" value="EGY78930.1"/>
    <property type="molecule type" value="Genomic_DNA"/>
</dbReference>
<proteinExistence type="predicted"/>
<evidence type="ECO:0000313" key="2">
    <source>
        <dbReference type="Proteomes" id="UP000005332"/>
    </source>
</evidence>
<name>G4CVE2_9ACTN</name>
<protein>
    <submittedName>
        <fullName evidence="1">Uncharacterized protein</fullName>
    </submittedName>
</protein>
<gene>
    <name evidence="1" type="ORF">HMPREF9153_0499</name>
</gene>
<dbReference type="AlphaFoldDB" id="G4CVE2"/>
<dbReference type="Proteomes" id="UP000005332">
    <property type="component" value="Unassembled WGS sequence"/>
</dbReference>
<dbReference type="PATRIC" id="fig|997355.3.peg.495"/>
<organism evidence="1 2">
    <name type="scientific">Cutibacterium avidum ATCC 25577</name>
    <dbReference type="NCBI Taxonomy" id="997355"/>
    <lineage>
        <taxon>Bacteria</taxon>
        <taxon>Bacillati</taxon>
        <taxon>Actinomycetota</taxon>
        <taxon>Actinomycetes</taxon>
        <taxon>Propionibacteriales</taxon>
        <taxon>Propionibacteriaceae</taxon>
        <taxon>Cutibacterium</taxon>
    </lineage>
</organism>
<accession>G4CVE2</accession>
<evidence type="ECO:0000313" key="1">
    <source>
        <dbReference type="EMBL" id="EGY78930.1"/>
    </source>
</evidence>
<dbReference type="HOGENOM" id="CLU_3121421_0_0_11"/>
<sequence>MVLVGNSLEENENVKLGTVHADDRCEVVKGALPGESMSYVQNFERGDGEG</sequence>
<comment type="caution">
    <text evidence="1">The sequence shown here is derived from an EMBL/GenBank/DDBJ whole genome shotgun (WGS) entry which is preliminary data.</text>
</comment>
<keyword evidence="2" id="KW-1185">Reference proteome</keyword>
<reference evidence="1 2" key="1">
    <citation type="submission" date="2011-06" db="EMBL/GenBank/DDBJ databases">
        <authorList>
            <person name="Muzny D."/>
            <person name="Qin X."/>
            <person name="Deng J."/>
            <person name="Jiang H."/>
            <person name="Liu Y."/>
            <person name="Qu J."/>
            <person name="Song X.-Z."/>
            <person name="Zhang L."/>
            <person name="Thornton R."/>
            <person name="Coyle M."/>
            <person name="Francisco L."/>
            <person name="Jackson L."/>
            <person name="Javaid M."/>
            <person name="Korchina V."/>
            <person name="Kovar C."/>
            <person name="Mata R."/>
            <person name="Mathew T."/>
            <person name="Ngo R."/>
            <person name="Nguyen L."/>
            <person name="Nguyen N."/>
            <person name="Okwuonu G."/>
            <person name="Ongeri F."/>
            <person name="Pham C."/>
            <person name="Simmons D."/>
            <person name="Wilczek-Boney K."/>
            <person name="Hale W."/>
            <person name="Jakkamsetti A."/>
            <person name="Pham P."/>
            <person name="Ruth R."/>
            <person name="San Lucas F."/>
            <person name="Warren J."/>
            <person name="Zhang J."/>
            <person name="Zhao Z."/>
            <person name="Zhou C."/>
            <person name="Zhu D."/>
            <person name="Lee S."/>
            <person name="Bess C."/>
            <person name="Blankenburg K."/>
            <person name="Forbes L."/>
            <person name="Fu Q."/>
            <person name="Gubbala S."/>
            <person name="Hirani K."/>
            <person name="Jayaseelan J.C."/>
            <person name="Lara F."/>
            <person name="Munidasa M."/>
            <person name="Palculict T."/>
            <person name="Patil S."/>
            <person name="Pu L.-L."/>
            <person name="Saada N."/>
            <person name="Tang L."/>
            <person name="Weissenberger G."/>
            <person name="Zhu Y."/>
            <person name="Hemphill L."/>
            <person name="Shang Y."/>
            <person name="Youmans B."/>
            <person name="Ayvaz T."/>
            <person name="Ross M."/>
            <person name="Santibanez J."/>
            <person name="Aqrawi P."/>
            <person name="Gross S."/>
            <person name="Joshi V."/>
            <person name="Fowler G."/>
            <person name="Nazareth L."/>
            <person name="Reid J."/>
            <person name="Worley K."/>
            <person name="Petrosino J."/>
            <person name="Highlander S."/>
            <person name="Gibbs R."/>
        </authorList>
    </citation>
    <scope>NUCLEOTIDE SEQUENCE [LARGE SCALE GENOMIC DNA]</scope>
    <source>
        <strain evidence="1 2">ATCC 25577</strain>
    </source>
</reference>